<dbReference type="Gene3D" id="1.10.1040.10">
    <property type="entry name" value="N-(1-d-carboxylethyl)-l-norvaline Dehydrogenase, domain 2"/>
    <property type="match status" value="1"/>
</dbReference>
<evidence type="ECO:0000313" key="6">
    <source>
        <dbReference type="EMBL" id="MFL9923273.1"/>
    </source>
</evidence>
<dbReference type="Pfam" id="PF03446">
    <property type="entry name" value="NAD_binding_2"/>
    <property type="match status" value="1"/>
</dbReference>
<dbReference type="EMBL" id="JAQQFM010000002">
    <property type="protein sequence ID" value="MFL9923273.1"/>
    <property type="molecule type" value="Genomic_DNA"/>
</dbReference>
<keyword evidence="2" id="KW-0520">NAD</keyword>
<dbReference type="Proteomes" id="UP001629246">
    <property type="component" value="Unassembled WGS sequence"/>
</dbReference>
<organism evidence="6 7">
    <name type="scientific">Herbaspirillum lusitanum</name>
    <dbReference type="NCBI Taxonomy" id="213312"/>
    <lineage>
        <taxon>Bacteria</taxon>
        <taxon>Pseudomonadati</taxon>
        <taxon>Pseudomonadota</taxon>
        <taxon>Betaproteobacteria</taxon>
        <taxon>Burkholderiales</taxon>
        <taxon>Oxalobacteraceae</taxon>
        <taxon>Herbaspirillum</taxon>
    </lineage>
</organism>
<dbReference type="InterPro" id="IPR013328">
    <property type="entry name" value="6PGD_dom2"/>
</dbReference>
<gene>
    <name evidence="6" type="ORF">PQR62_03280</name>
</gene>
<dbReference type="Gene3D" id="3.40.50.720">
    <property type="entry name" value="NAD(P)-binding Rossmann-like Domain"/>
    <property type="match status" value="1"/>
</dbReference>
<feature type="domain" description="3-hydroxyisobutyrate dehydrogenase-like NAD-binding" evidence="5">
    <location>
        <begin position="200"/>
        <end position="321"/>
    </location>
</feature>
<dbReference type="PANTHER" id="PTHR22981">
    <property type="entry name" value="3-HYDROXYISOBUTYRATE DEHYDROGENASE-RELATED"/>
    <property type="match status" value="1"/>
</dbReference>
<dbReference type="InterPro" id="IPR006115">
    <property type="entry name" value="6PGDH_NADP-bd"/>
</dbReference>
<evidence type="ECO:0000256" key="3">
    <source>
        <dbReference type="SAM" id="MobiDB-lite"/>
    </source>
</evidence>
<dbReference type="SUPFAM" id="SSF48179">
    <property type="entry name" value="6-phosphogluconate dehydrogenase C-terminal domain-like"/>
    <property type="match status" value="1"/>
</dbReference>
<dbReference type="PIRSF" id="PIRSF000103">
    <property type="entry name" value="HIBADH"/>
    <property type="match status" value="1"/>
</dbReference>
<dbReference type="PROSITE" id="PS00895">
    <property type="entry name" value="3_HYDROXYISOBUT_DH"/>
    <property type="match status" value="1"/>
</dbReference>
<evidence type="ECO:0000259" key="4">
    <source>
        <dbReference type="Pfam" id="PF03446"/>
    </source>
</evidence>
<feature type="domain" description="6-phosphogluconate dehydrogenase NADP-binding" evidence="4">
    <location>
        <begin position="38"/>
        <end position="197"/>
    </location>
</feature>
<evidence type="ECO:0000256" key="1">
    <source>
        <dbReference type="ARBA" id="ARBA00023002"/>
    </source>
</evidence>
<dbReference type="InterPro" id="IPR036291">
    <property type="entry name" value="NAD(P)-bd_dom_sf"/>
</dbReference>
<comment type="caution">
    <text evidence="6">The sequence shown here is derived from an EMBL/GenBank/DDBJ whole genome shotgun (WGS) entry which is preliminary data.</text>
</comment>
<dbReference type="Pfam" id="PF14833">
    <property type="entry name" value="NAD_binding_11"/>
    <property type="match status" value="1"/>
</dbReference>
<evidence type="ECO:0000256" key="2">
    <source>
        <dbReference type="ARBA" id="ARBA00023027"/>
    </source>
</evidence>
<accession>A0ABW9A3N4</accession>
<evidence type="ECO:0000313" key="7">
    <source>
        <dbReference type="Proteomes" id="UP001629246"/>
    </source>
</evidence>
<feature type="region of interest" description="Disordered" evidence="3">
    <location>
        <begin position="1"/>
        <end position="24"/>
    </location>
</feature>
<dbReference type="InterPro" id="IPR029154">
    <property type="entry name" value="HIBADH-like_NADP-bd"/>
</dbReference>
<dbReference type="PANTHER" id="PTHR22981:SF7">
    <property type="entry name" value="3-HYDROXYISOBUTYRATE DEHYDROGENASE, MITOCHONDRIAL"/>
    <property type="match status" value="1"/>
</dbReference>
<keyword evidence="7" id="KW-1185">Reference proteome</keyword>
<reference evidence="6 7" key="1">
    <citation type="journal article" date="2024" name="Chem. Sci.">
        <title>Discovery of megapolipeptins by genome mining of a Burkholderiales bacteria collection.</title>
        <authorList>
            <person name="Paulo B.S."/>
            <person name="Recchia M.J.J."/>
            <person name="Lee S."/>
            <person name="Fergusson C.H."/>
            <person name="Romanowski S.B."/>
            <person name="Hernandez A."/>
            <person name="Krull N."/>
            <person name="Liu D.Y."/>
            <person name="Cavanagh H."/>
            <person name="Bos A."/>
            <person name="Gray C.A."/>
            <person name="Murphy B.T."/>
            <person name="Linington R.G."/>
            <person name="Eustaquio A.S."/>
        </authorList>
    </citation>
    <scope>NUCLEOTIDE SEQUENCE [LARGE SCALE GENOMIC DNA]</scope>
    <source>
        <strain evidence="6 7">RL21-008-BIB-A</strain>
    </source>
</reference>
<dbReference type="InterPro" id="IPR015815">
    <property type="entry name" value="HIBADH-related"/>
</dbReference>
<protein>
    <submittedName>
        <fullName evidence="6">NAD(P)-binding domain-containing protein</fullName>
    </submittedName>
</protein>
<keyword evidence="1" id="KW-0560">Oxidoreductase</keyword>
<dbReference type="SUPFAM" id="SSF51735">
    <property type="entry name" value="NAD(P)-binding Rossmann-fold domains"/>
    <property type="match status" value="1"/>
</dbReference>
<dbReference type="InterPro" id="IPR008927">
    <property type="entry name" value="6-PGluconate_DH-like_C_sf"/>
</dbReference>
<dbReference type="InterPro" id="IPR002204">
    <property type="entry name" value="3-OH-isobutyrate_DH-rel_CS"/>
</dbReference>
<name>A0ABW9A3N4_9BURK</name>
<evidence type="ECO:0000259" key="5">
    <source>
        <dbReference type="Pfam" id="PF14833"/>
    </source>
</evidence>
<proteinExistence type="predicted"/>
<sequence length="334" mass="34960">MPYSCGRERRFAHRSSSVGPPHKNIQETTMSQQAASLKVGFIGLGRMGLGMASNLQRKGFRLTVYDVNRDAVAALVKLGAQPASSVAEASRGNDIVVTMLPNSAIVLDVVGGADGVLASIAAGALVMDMSTVEPEVTDRLAATALAQGKSLVDAPVGRLASHADRGESLFMVGGTAADFQRVNPLLEAMGSTIHHCGEVGSGTRTKLVNNYLAVVSCQLNAEALTLSQRFGLSLEKTLDVIYGTTATNGQLKIAWPDKVLKGDIAPGFTIDLAHKDLTLIVNAANSAKSPMPIGAAAKEAFSTARARGFGGNDFSAMVDVLCDLSHTEKPRLKN</sequence>